<dbReference type="EMBL" id="BMQS01000011">
    <property type="protein sequence ID" value="GGT97217.1"/>
    <property type="molecule type" value="Genomic_DNA"/>
</dbReference>
<organism evidence="1 3">
    <name type="scientific">Sulfodiicoccus acidiphilus</name>
    <dbReference type="NCBI Taxonomy" id="1670455"/>
    <lineage>
        <taxon>Archaea</taxon>
        <taxon>Thermoproteota</taxon>
        <taxon>Thermoprotei</taxon>
        <taxon>Sulfolobales</taxon>
        <taxon>Sulfolobaceae</taxon>
        <taxon>Sulfodiicoccus</taxon>
    </lineage>
</organism>
<evidence type="ECO:0000313" key="1">
    <source>
        <dbReference type="EMBL" id="BBD72425.1"/>
    </source>
</evidence>
<reference evidence="2" key="1">
    <citation type="journal article" date="2014" name="Int. J. Syst. Evol. Microbiol.">
        <title>Complete genome sequence of Corynebacterium casei LMG S-19264T (=DSM 44701T), isolated from a smear-ripened cheese.</title>
        <authorList>
            <consortium name="US DOE Joint Genome Institute (JGI-PGF)"/>
            <person name="Walter F."/>
            <person name="Albersmeier A."/>
            <person name="Kalinowski J."/>
            <person name="Ruckert C."/>
        </authorList>
    </citation>
    <scope>NUCLEOTIDE SEQUENCE</scope>
    <source>
        <strain evidence="2">JCM 31740</strain>
    </source>
</reference>
<dbReference type="OrthoDB" id="85890at2157"/>
<dbReference type="GO" id="GO:0046917">
    <property type="term" value="F:triphosphoribosyl-dephospho-CoA synthase activity"/>
    <property type="evidence" value="ECO:0007669"/>
    <property type="project" value="InterPro"/>
</dbReference>
<dbReference type="Pfam" id="PF01874">
    <property type="entry name" value="CitG"/>
    <property type="match status" value="1"/>
</dbReference>
<sequence>MSRKCDLIGALMSSATQIEASTWKPGNTSLEQIARGVPLSELLTAAAITRRYYSLACKGVKPTFSNLRVAVSEALARGLKYAIFGTALTLLPMAASKVEDPSQLREVTETLRTMGEDEARDFLRALELVSPSYLGRMKRQDYREYSGTLWDLLVASSPFDSVSRNLTSGYKYTEMAYAEIANSRNLEEGTLRAFLRVLAAVPDGLIYRRHGGRVAMWVSERASELFSSGTEQELESFNQTLLERGWNPGSTADVVASGIYLYLVSSK</sequence>
<dbReference type="AlphaFoldDB" id="A0A348B2M3"/>
<dbReference type="GeneID" id="38666316"/>
<evidence type="ECO:0000313" key="3">
    <source>
        <dbReference type="Proteomes" id="UP000276741"/>
    </source>
</evidence>
<reference evidence="1" key="3">
    <citation type="journal article" date="2019" name="BMC Res. Notes">
        <title>Complete genome sequence of the Sulfodiicoccus acidiphilus strain HS-1T, the first crenarchaeon that lacks polB3, isolated from an acidic hot spring in Ohwaku-dani, Hakone, Japan.</title>
        <authorList>
            <person name="Sakai H.D."/>
            <person name="Kurosawa N."/>
        </authorList>
    </citation>
    <scope>NUCLEOTIDE SEQUENCE</scope>
    <source>
        <strain evidence="1">HS-1</strain>
    </source>
</reference>
<name>A0A348B2M3_9CREN</name>
<reference evidence="2" key="4">
    <citation type="submission" date="2020-09" db="EMBL/GenBank/DDBJ databases">
        <authorList>
            <person name="Sun Q."/>
            <person name="Ohkuma M."/>
        </authorList>
    </citation>
    <scope>NUCLEOTIDE SEQUENCE</scope>
    <source>
        <strain evidence="2">JCM 31740</strain>
    </source>
</reference>
<dbReference type="RefSeq" id="WP_126449740.1">
    <property type="nucleotide sequence ID" value="NZ_AP018553.1"/>
</dbReference>
<gene>
    <name evidence="2" type="ORF">GCM10007116_13420</name>
    <name evidence="1" type="ORF">HS1genome_0814</name>
</gene>
<dbReference type="InterPro" id="IPR002736">
    <property type="entry name" value="CitG"/>
</dbReference>
<dbReference type="Gene3D" id="1.10.4200.10">
    <property type="entry name" value="Triphosphoribosyl-dephospho-CoA protein"/>
    <property type="match status" value="1"/>
</dbReference>
<evidence type="ECO:0008006" key="4">
    <source>
        <dbReference type="Google" id="ProtNLM"/>
    </source>
</evidence>
<dbReference type="PANTHER" id="PTHR42280">
    <property type="entry name" value="CITG FAMILY PROTEIN"/>
    <property type="match status" value="1"/>
</dbReference>
<reference evidence="3" key="2">
    <citation type="submission" date="2018-04" db="EMBL/GenBank/DDBJ databases">
        <title>Complete genome sequence of Sulfodiicoccus acidiphilus strain HS-1.</title>
        <authorList>
            <person name="Sakai H.D."/>
            <person name="Kurosawa N."/>
        </authorList>
    </citation>
    <scope>NUCLEOTIDE SEQUENCE [LARGE SCALE GENOMIC DNA]</scope>
    <source>
        <strain evidence="3">HS-1</strain>
    </source>
</reference>
<dbReference type="EMBL" id="AP018553">
    <property type="protein sequence ID" value="BBD72425.1"/>
    <property type="molecule type" value="Genomic_DNA"/>
</dbReference>
<accession>A0A348B2M3</accession>
<dbReference type="PANTHER" id="PTHR42280:SF1">
    <property type="entry name" value="CITG FAMILY PROTEIN"/>
    <property type="match status" value="1"/>
</dbReference>
<dbReference type="KEGG" id="sacd:HS1genome_0814"/>
<dbReference type="Proteomes" id="UP000276741">
    <property type="component" value="Chromosome"/>
</dbReference>
<dbReference type="Proteomes" id="UP000616143">
    <property type="component" value="Unassembled WGS sequence"/>
</dbReference>
<keyword evidence="3" id="KW-1185">Reference proteome</keyword>
<protein>
    <recommendedName>
        <fullName evidence="4">Triphosphoribosyl-dephospho-CoA synthase</fullName>
    </recommendedName>
</protein>
<evidence type="ECO:0000313" key="2">
    <source>
        <dbReference type="EMBL" id="GGT97217.1"/>
    </source>
</evidence>
<dbReference type="GO" id="GO:0005524">
    <property type="term" value="F:ATP binding"/>
    <property type="evidence" value="ECO:0007669"/>
    <property type="project" value="InterPro"/>
</dbReference>
<proteinExistence type="predicted"/>